<proteinExistence type="predicted"/>
<dbReference type="EMBL" id="DQIR01137555">
    <property type="protein sequence ID" value="HDA93031.1"/>
    <property type="molecule type" value="Transcribed_RNA"/>
</dbReference>
<feature type="region of interest" description="Disordered" evidence="1">
    <location>
        <begin position="1"/>
        <end position="35"/>
    </location>
</feature>
<dbReference type="EMBL" id="DQIR01244860">
    <property type="protein sequence ID" value="HDC00338.1"/>
    <property type="molecule type" value="Transcribed_RNA"/>
</dbReference>
<reference evidence="2" key="1">
    <citation type="journal article" date="2019" name="PeerJ">
        <title>Genes of the pig, Sus scrofa, reconstructed with EvidentialGene.</title>
        <authorList>
            <person name="Gilbert D.G."/>
        </authorList>
    </citation>
    <scope>NUCLEOTIDE SEQUENCE</scope>
</reference>
<dbReference type="AlphaFoldDB" id="A0A480WWG0"/>
<accession>A0A480WWG0</accession>
<name>A0A480WWG0_PIG</name>
<protein>
    <submittedName>
        <fullName evidence="2">Uncharacterized protein</fullName>
    </submittedName>
</protein>
<evidence type="ECO:0000256" key="1">
    <source>
        <dbReference type="SAM" id="MobiDB-lite"/>
    </source>
</evidence>
<organism evidence="2">
    <name type="scientific">Sus scrofa</name>
    <name type="common">Pig</name>
    <dbReference type="NCBI Taxonomy" id="9823"/>
    <lineage>
        <taxon>Eukaryota</taxon>
        <taxon>Metazoa</taxon>
        <taxon>Chordata</taxon>
        <taxon>Craniata</taxon>
        <taxon>Vertebrata</taxon>
        <taxon>Euteleostomi</taxon>
        <taxon>Mammalia</taxon>
        <taxon>Eutheria</taxon>
        <taxon>Laurasiatheria</taxon>
        <taxon>Artiodactyla</taxon>
        <taxon>Suina</taxon>
        <taxon>Suidae</taxon>
        <taxon>Sus</taxon>
    </lineage>
</organism>
<evidence type="ECO:0000313" key="2">
    <source>
        <dbReference type="EMBL" id="HDC00338.1"/>
    </source>
</evidence>
<sequence>MLGTQLKGRKGGQQGSPKTLCQAGKGRSSAFSPGKPICLHPVRTVGKYRSLRSRVPVGGGAVGSKMESLTESGVLWSLLLEQDSQPLQWYLRKLADVPAGTELCYWPGSEEIPAVSVRPHFSVPV</sequence>